<sequence length="355" mass="41468">MANHYGHQINNGYNYPSNAGNNYCTRYQRPNRGSRPSNYSSFNTNNSSRQQQQQQQQQHIFPKRNNTVASSQKAGDGEFNAYAVNLLLKPVEMGIIGKINQNDQVFNGLGAFNRYFGLLAPSKNLGYTLPDVWDGYFHITLAEFSTHLEPHQLEDDFSNFYPCLENLPYIPDVVFRASTIKSCSGDHRTEDRCNIDFLVLPIDAYIETKEFFERVQPLLAKIKTRTKSYRWHVTPLDNLHVTIRKYSEIQFELNEIKIAEFPLEFRCYDLEVKQTRKRATQRFEEARRDGYRWWTGVTEIDGKCSGCQKSTMFYVWEGFCLFCQKYESMIPIWSTDGKHIKSCQQIKNEENVKQP</sequence>
<name>A0A816N1F7_9BILA</name>
<feature type="compositionally biased region" description="Low complexity" evidence="1">
    <location>
        <begin position="37"/>
        <end position="58"/>
    </location>
</feature>
<dbReference type="EMBL" id="CAJNRG010000467">
    <property type="protein sequence ID" value="CAF2002259.1"/>
    <property type="molecule type" value="Genomic_DNA"/>
</dbReference>
<proteinExistence type="predicted"/>
<dbReference type="AlphaFoldDB" id="A0A816N1F7"/>
<evidence type="ECO:0000313" key="2">
    <source>
        <dbReference type="EMBL" id="CAF2002259.1"/>
    </source>
</evidence>
<evidence type="ECO:0000256" key="1">
    <source>
        <dbReference type="SAM" id="MobiDB-lite"/>
    </source>
</evidence>
<comment type="caution">
    <text evidence="2">The sequence shown here is derived from an EMBL/GenBank/DDBJ whole genome shotgun (WGS) entry which is preliminary data.</text>
</comment>
<reference evidence="2" key="1">
    <citation type="submission" date="2021-02" db="EMBL/GenBank/DDBJ databases">
        <authorList>
            <person name="Nowell W R."/>
        </authorList>
    </citation>
    <scope>NUCLEOTIDE SEQUENCE</scope>
</reference>
<protein>
    <submittedName>
        <fullName evidence="2">Uncharacterized protein</fullName>
    </submittedName>
</protein>
<feature type="region of interest" description="Disordered" evidence="1">
    <location>
        <begin position="23"/>
        <end position="72"/>
    </location>
</feature>
<dbReference type="Proteomes" id="UP000663887">
    <property type="component" value="Unassembled WGS sequence"/>
</dbReference>
<dbReference type="EMBL" id="CAJOBF010003079">
    <property type="protein sequence ID" value="CAF4072992.1"/>
    <property type="molecule type" value="Genomic_DNA"/>
</dbReference>
<dbReference type="Proteomes" id="UP000663842">
    <property type="component" value="Unassembled WGS sequence"/>
</dbReference>
<gene>
    <name evidence="3" type="ORF">UXM345_LOCUS20562</name>
    <name evidence="2" type="ORF">XDN619_LOCUS3359</name>
</gene>
<evidence type="ECO:0000313" key="4">
    <source>
        <dbReference type="Proteomes" id="UP000663887"/>
    </source>
</evidence>
<accession>A0A816N1F7</accession>
<organism evidence="2 4">
    <name type="scientific">Rotaria magnacalcarata</name>
    <dbReference type="NCBI Taxonomy" id="392030"/>
    <lineage>
        <taxon>Eukaryota</taxon>
        <taxon>Metazoa</taxon>
        <taxon>Spiralia</taxon>
        <taxon>Gnathifera</taxon>
        <taxon>Rotifera</taxon>
        <taxon>Eurotatoria</taxon>
        <taxon>Bdelloidea</taxon>
        <taxon>Philodinida</taxon>
        <taxon>Philodinidae</taxon>
        <taxon>Rotaria</taxon>
    </lineage>
</organism>
<evidence type="ECO:0000313" key="3">
    <source>
        <dbReference type="EMBL" id="CAF4072992.1"/>
    </source>
</evidence>